<evidence type="ECO:0000313" key="3">
    <source>
        <dbReference type="EMBL" id="TQN43128.1"/>
    </source>
</evidence>
<dbReference type="SUPFAM" id="SSF55347">
    <property type="entry name" value="Glyceraldehyde-3-phosphate dehydrogenase-like, C-terminal domain"/>
    <property type="match status" value="1"/>
</dbReference>
<dbReference type="EMBL" id="VFQE01000001">
    <property type="protein sequence ID" value="TQN43128.1"/>
    <property type="molecule type" value="Genomic_DNA"/>
</dbReference>
<dbReference type="PANTHER" id="PTHR43249:SF1">
    <property type="entry name" value="D-GLUCOSIDE 3-DEHYDROGENASE"/>
    <property type="match status" value="1"/>
</dbReference>
<gene>
    <name evidence="3" type="ORF">FHU33_2556</name>
</gene>
<organism evidence="3 4">
    <name type="scientific">Blastococcus colisei</name>
    <dbReference type="NCBI Taxonomy" id="1564162"/>
    <lineage>
        <taxon>Bacteria</taxon>
        <taxon>Bacillati</taxon>
        <taxon>Actinomycetota</taxon>
        <taxon>Actinomycetes</taxon>
        <taxon>Geodermatophilales</taxon>
        <taxon>Geodermatophilaceae</taxon>
        <taxon>Blastococcus</taxon>
    </lineage>
</organism>
<dbReference type="InterPro" id="IPR036291">
    <property type="entry name" value="NAD(P)-bd_dom_sf"/>
</dbReference>
<reference evidence="3 4" key="1">
    <citation type="submission" date="2019-06" db="EMBL/GenBank/DDBJ databases">
        <title>Sequencing the genomes of 1000 actinobacteria strains.</title>
        <authorList>
            <person name="Klenk H.-P."/>
        </authorList>
    </citation>
    <scope>NUCLEOTIDE SEQUENCE [LARGE SCALE GENOMIC DNA]</scope>
    <source>
        <strain evidence="3 4">DSM 46837</strain>
    </source>
</reference>
<dbReference type="InterPro" id="IPR000683">
    <property type="entry name" value="Gfo/Idh/MocA-like_OxRdtase_N"/>
</dbReference>
<evidence type="ECO:0000259" key="2">
    <source>
        <dbReference type="Pfam" id="PF22725"/>
    </source>
</evidence>
<dbReference type="Gene3D" id="3.40.50.720">
    <property type="entry name" value="NAD(P)-binding Rossmann-like Domain"/>
    <property type="match status" value="1"/>
</dbReference>
<dbReference type="PANTHER" id="PTHR43249">
    <property type="entry name" value="UDP-N-ACETYL-2-AMINO-2-DEOXY-D-GLUCURONATE OXIDASE"/>
    <property type="match status" value="1"/>
</dbReference>
<name>A0A543PGC8_9ACTN</name>
<dbReference type="AlphaFoldDB" id="A0A543PGC8"/>
<sequence length="339" mass="36421">MSRLRVACVGTGFIAGQHLGALSGFDDVEVVAVADAVPERAEAASIRCGARPYADGLALLEEEELDAVWLCVPPFAHGPLETAAVARGLPFFVEKPLALALDTARTVARQVAACGLVTAVGYHWRHLEVVQQAADMLRETPAQLVSGYWLDKTPRVPWWTFRSGSDGQVIEQTTHIFDLARLLVGEVDSVSALEHAVTPETGRDGEVPTAATALLAFTSGAVGSISSARVLGWRHLVGLHLVAEGRALEVSERGLTDHELRVVSGTGEEQLVRSEQDPVAREDREFLDVLLGQAPRVRVPYEEGLRTHALACAADRSAREGIPVRLDTAARAAAEPFHE</sequence>
<evidence type="ECO:0000259" key="1">
    <source>
        <dbReference type="Pfam" id="PF01408"/>
    </source>
</evidence>
<feature type="domain" description="GFO/IDH/MocA-like oxidoreductase" evidence="2">
    <location>
        <begin position="149"/>
        <end position="232"/>
    </location>
</feature>
<evidence type="ECO:0000313" key="4">
    <source>
        <dbReference type="Proteomes" id="UP000319865"/>
    </source>
</evidence>
<keyword evidence="4" id="KW-1185">Reference proteome</keyword>
<proteinExistence type="predicted"/>
<dbReference type="Gene3D" id="3.30.360.10">
    <property type="entry name" value="Dihydrodipicolinate Reductase, domain 2"/>
    <property type="match status" value="1"/>
</dbReference>
<dbReference type="SUPFAM" id="SSF51735">
    <property type="entry name" value="NAD(P)-binding Rossmann-fold domains"/>
    <property type="match status" value="1"/>
</dbReference>
<dbReference type="OrthoDB" id="256869at2"/>
<dbReference type="Proteomes" id="UP000319865">
    <property type="component" value="Unassembled WGS sequence"/>
</dbReference>
<protein>
    <submittedName>
        <fullName evidence="3">Putative dehydrogenase</fullName>
    </submittedName>
</protein>
<comment type="caution">
    <text evidence="3">The sequence shown here is derived from an EMBL/GenBank/DDBJ whole genome shotgun (WGS) entry which is preliminary data.</text>
</comment>
<dbReference type="GO" id="GO:0000166">
    <property type="term" value="F:nucleotide binding"/>
    <property type="evidence" value="ECO:0007669"/>
    <property type="project" value="InterPro"/>
</dbReference>
<dbReference type="Pfam" id="PF01408">
    <property type="entry name" value="GFO_IDH_MocA"/>
    <property type="match status" value="1"/>
</dbReference>
<dbReference type="InterPro" id="IPR055170">
    <property type="entry name" value="GFO_IDH_MocA-like_dom"/>
</dbReference>
<dbReference type="InterPro" id="IPR052515">
    <property type="entry name" value="Gfo/Idh/MocA_Oxidoreductase"/>
</dbReference>
<dbReference type="Pfam" id="PF22725">
    <property type="entry name" value="GFO_IDH_MocA_C3"/>
    <property type="match status" value="1"/>
</dbReference>
<accession>A0A543PGC8</accession>
<feature type="domain" description="Gfo/Idh/MocA-like oxidoreductase N-terminal" evidence="1">
    <location>
        <begin position="4"/>
        <end position="122"/>
    </location>
</feature>
<dbReference type="RefSeq" id="WP_142025667.1">
    <property type="nucleotide sequence ID" value="NZ_VFQE01000001.1"/>
</dbReference>